<dbReference type="KEGG" id="spha:D3Y57_02080"/>
<dbReference type="AlphaFoldDB" id="A0A494TBU5"/>
<evidence type="ECO:0000313" key="1">
    <source>
        <dbReference type="EMBL" id="AYJ84882.1"/>
    </source>
</evidence>
<keyword evidence="1" id="KW-0614">Plasmid</keyword>
<protein>
    <submittedName>
        <fullName evidence="1">Uncharacterized protein</fullName>
    </submittedName>
</protein>
<proteinExistence type="predicted"/>
<geneLocation type="plasmid" evidence="1">
    <name>unnamed1</name>
</geneLocation>
<accession>A0A494TBU5</accession>
<reference evidence="1 2" key="1">
    <citation type="submission" date="2018-09" db="EMBL/GenBank/DDBJ databases">
        <title>Sphingomonas peninsula sp. nov., isolated from fildes peninsula, Antarctic soil.</title>
        <authorList>
            <person name="Yingchao G."/>
        </authorList>
    </citation>
    <scope>NUCLEOTIDE SEQUENCE [LARGE SCALE GENOMIC DNA]</scope>
    <source>
        <strain evidence="1 2">YZ-8</strain>
        <plasmid evidence="1 2">unnamed1</plasmid>
    </source>
</reference>
<sequence length="79" mass="8982">MRRENEVAGTDNGIYVDSAPERRADQKVTTVMPSGTQFRATISHGQDSSIREFEIKVFFQGQLSGEAAHIRPIERWCDR</sequence>
<keyword evidence="2" id="KW-1185">Reference proteome</keyword>
<dbReference type="EMBL" id="CP032828">
    <property type="protein sequence ID" value="AYJ84882.1"/>
    <property type="molecule type" value="Genomic_DNA"/>
</dbReference>
<evidence type="ECO:0000313" key="2">
    <source>
        <dbReference type="Proteomes" id="UP000276254"/>
    </source>
</evidence>
<dbReference type="Proteomes" id="UP000276254">
    <property type="component" value="Plasmid unnamed1"/>
</dbReference>
<organism evidence="1 2">
    <name type="scientific">Sphingomonas paeninsulae</name>
    <dbReference type="NCBI Taxonomy" id="2319844"/>
    <lineage>
        <taxon>Bacteria</taxon>
        <taxon>Pseudomonadati</taxon>
        <taxon>Pseudomonadota</taxon>
        <taxon>Alphaproteobacteria</taxon>
        <taxon>Sphingomonadales</taxon>
        <taxon>Sphingomonadaceae</taxon>
        <taxon>Sphingomonas</taxon>
    </lineage>
</organism>
<dbReference type="OrthoDB" id="7240770at2"/>
<name>A0A494TBU5_SPHPE</name>
<gene>
    <name evidence="1" type="ORF">D3Y57_02080</name>
</gene>